<reference evidence="2 3" key="1">
    <citation type="submission" date="2016-11" db="EMBL/GenBank/DDBJ databases">
        <title>Mixed transmission modes and dynamic genome evolution in an obligate animal-bacterial symbiosis.</title>
        <authorList>
            <person name="Russell S.L."/>
            <person name="Corbett-Detig R.B."/>
            <person name="Cavanaugh C.M."/>
        </authorList>
    </citation>
    <scope>NUCLEOTIDE SEQUENCE [LARGE SCALE GENOMIC DNA]</scope>
    <source>
        <strain evidence="2">Se-Cadez</strain>
    </source>
</reference>
<comment type="caution">
    <text evidence="2">The sequence shown here is derived from an EMBL/GenBank/DDBJ whole genome shotgun (WGS) entry which is preliminary data.</text>
</comment>
<dbReference type="PROSITE" id="PS51833">
    <property type="entry name" value="HDOD"/>
    <property type="match status" value="1"/>
</dbReference>
<sequence length="154" mass="16563">MAAICYVIAQMSPGLDADRAMLAGLIHDIGAIPILGAAEDYPEMLDRIIAEQNGEIGAMIMRTWGLSPILVDTAMHSDDWFRGPADTPDYVDLVILAQLLSFVGSPEMQKLPPPDLSPAYHKLVAGRLNPALSLAVLNEAEKEINAIEELLEGG</sequence>
<dbReference type="Pfam" id="PF08668">
    <property type="entry name" value="HDOD"/>
    <property type="match status" value="1"/>
</dbReference>
<dbReference type="InterPro" id="IPR013976">
    <property type="entry name" value="HDOD"/>
</dbReference>
<dbReference type="Proteomes" id="UP000190896">
    <property type="component" value="Unassembled WGS sequence"/>
</dbReference>
<feature type="domain" description="HDOD" evidence="1">
    <location>
        <begin position="1"/>
        <end position="80"/>
    </location>
</feature>
<dbReference type="Gene3D" id="1.10.3210.10">
    <property type="entry name" value="Hypothetical protein af1432"/>
    <property type="match status" value="1"/>
</dbReference>
<dbReference type="EMBL" id="MPRJ01000052">
    <property type="protein sequence ID" value="OOZ36158.1"/>
    <property type="molecule type" value="Genomic_DNA"/>
</dbReference>
<keyword evidence="3" id="KW-1185">Reference proteome</keyword>
<proteinExistence type="predicted"/>
<evidence type="ECO:0000259" key="1">
    <source>
        <dbReference type="PROSITE" id="PS51833"/>
    </source>
</evidence>
<dbReference type="SUPFAM" id="SSF109604">
    <property type="entry name" value="HD-domain/PDEase-like"/>
    <property type="match status" value="1"/>
</dbReference>
<dbReference type="AlphaFoldDB" id="A0A1T2KTG6"/>
<evidence type="ECO:0000313" key="3">
    <source>
        <dbReference type="Proteomes" id="UP000190896"/>
    </source>
</evidence>
<dbReference type="OrthoDB" id="598113at2"/>
<evidence type="ECO:0000313" key="2">
    <source>
        <dbReference type="EMBL" id="OOZ36158.1"/>
    </source>
</evidence>
<protein>
    <recommendedName>
        <fullName evidence="1">HDOD domain-containing protein</fullName>
    </recommendedName>
</protein>
<gene>
    <name evidence="2" type="ORF">BOW51_08505</name>
</gene>
<name>A0A1T2KTG6_9GAMM</name>
<accession>A0A1T2KTG6</accession>
<organism evidence="2 3">
    <name type="scientific">Solemya velesiana gill symbiont</name>
    <dbReference type="NCBI Taxonomy" id="1918948"/>
    <lineage>
        <taxon>Bacteria</taxon>
        <taxon>Pseudomonadati</taxon>
        <taxon>Pseudomonadota</taxon>
        <taxon>Gammaproteobacteria</taxon>
        <taxon>sulfur-oxidizing symbionts</taxon>
    </lineage>
</organism>